<name>A0A9D6DRC9_9BACT</name>
<dbReference type="InterPro" id="IPR039760">
    <property type="entry name" value="MOFRL_protein"/>
</dbReference>
<evidence type="ECO:0000313" key="4">
    <source>
        <dbReference type="Proteomes" id="UP000786662"/>
    </source>
</evidence>
<dbReference type="Gene3D" id="3.40.50.10180">
    <property type="entry name" value="Glycerate kinase, MOFRL-like N-terminal domain"/>
    <property type="match status" value="1"/>
</dbReference>
<dbReference type="Pfam" id="PF13660">
    <property type="entry name" value="DUF4147"/>
    <property type="match status" value="1"/>
</dbReference>
<accession>A0A9D6DRC9</accession>
<dbReference type="GO" id="GO:0008887">
    <property type="term" value="F:glycerate kinase activity"/>
    <property type="evidence" value="ECO:0007669"/>
    <property type="project" value="InterPro"/>
</dbReference>
<gene>
    <name evidence="3" type="ORF">HYT38_02125</name>
</gene>
<comment type="caution">
    <text evidence="3">The sequence shown here is derived from an EMBL/GenBank/DDBJ whole genome shotgun (WGS) entry which is preliminary data.</text>
</comment>
<dbReference type="PANTHER" id="PTHR12227:SF0">
    <property type="entry name" value="GLYCERATE KINASE"/>
    <property type="match status" value="1"/>
</dbReference>
<organism evidence="3 4">
    <name type="scientific">Candidatus Sungiibacteriota bacterium</name>
    <dbReference type="NCBI Taxonomy" id="2750080"/>
    <lineage>
        <taxon>Bacteria</taxon>
        <taxon>Candidatus Sungiibacteriota</taxon>
    </lineage>
</organism>
<dbReference type="AlphaFoldDB" id="A0A9D6DRC9"/>
<dbReference type="PANTHER" id="PTHR12227">
    <property type="entry name" value="GLYCERATE KINASE"/>
    <property type="match status" value="1"/>
</dbReference>
<evidence type="ECO:0000259" key="2">
    <source>
        <dbReference type="Pfam" id="PF13660"/>
    </source>
</evidence>
<dbReference type="Pfam" id="PF05161">
    <property type="entry name" value="MOFRL"/>
    <property type="match status" value="1"/>
</dbReference>
<proteinExistence type="predicted"/>
<evidence type="ECO:0000259" key="1">
    <source>
        <dbReference type="Pfam" id="PF05161"/>
    </source>
</evidence>
<dbReference type="EMBL" id="JACOYY010000063">
    <property type="protein sequence ID" value="MBI2052455.1"/>
    <property type="molecule type" value="Genomic_DNA"/>
</dbReference>
<dbReference type="GO" id="GO:0005737">
    <property type="term" value="C:cytoplasm"/>
    <property type="evidence" value="ECO:0007669"/>
    <property type="project" value="TreeGrafter"/>
</dbReference>
<feature type="domain" description="MOFRL" evidence="1">
    <location>
        <begin position="312"/>
        <end position="374"/>
    </location>
</feature>
<evidence type="ECO:0000313" key="3">
    <source>
        <dbReference type="EMBL" id="MBI2052455.1"/>
    </source>
</evidence>
<dbReference type="InterPro" id="IPR007835">
    <property type="entry name" value="MOFRL"/>
</dbReference>
<dbReference type="Proteomes" id="UP000786662">
    <property type="component" value="Unassembled WGS sequence"/>
</dbReference>
<dbReference type="InterPro" id="IPR025286">
    <property type="entry name" value="MOFRL_assoc_dom"/>
</dbReference>
<protein>
    <submittedName>
        <fullName evidence="3">DUF4147 domain-containing protein</fullName>
    </submittedName>
</protein>
<dbReference type="InterPro" id="IPR038614">
    <property type="entry name" value="GK_N_sf"/>
</dbReference>
<feature type="domain" description="MOFRL-associated" evidence="2">
    <location>
        <begin position="21"/>
        <end position="242"/>
    </location>
</feature>
<dbReference type="InterPro" id="IPR037035">
    <property type="entry name" value="GK-like_C_sf"/>
</dbReference>
<dbReference type="SUPFAM" id="SSF82544">
    <property type="entry name" value="GckA/TtuD-like"/>
    <property type="match status" value="1"/>
</dbReference>
<sequence length="377" mass="40745">METNRIKNLRDLATTPLHRAALEMVNSGLNAVDTKIILKKNITLSGHRLTVKDKEFDLAKFDKIIFIGLGKAAGEAALFFDKLLGSRITAGVVLDLKKVNCRYIKSYKADHPRPSAENVSASQKIVDLARGISENDFVITVVSGGGSAMLCWPAEECEKSVKLYDSFLKTGGHIKELNVIRKHTSLIKGGGLAKIFYPAKIVGLIFSDIAGDNYHNVASGPTYLDETSVETAQKIIAKYGLSGIEMLETDKEKKYFNNVVNIPMVSNKTALASVKSAAQDAGFTATILSEAVYENAEQTIANFQKSSAPRTVLIAGGEINISIKNSLGKGGRNQYLAMKFLPSIKTGEVFISIASDGLDNSDAAGAIIDSETVIRFF</sequence>
<reference evidence="3" key="1">
    <citation type="submission" date="2020-07" db="EMBL/GenBank/DDBJ databases">
        <title>Huge and variable diversity of episymbiotic CPR bacteria and DPANN archaea in groundwater ecosystems.</title>
        <authorList>
            <person name="He C.Y."/>
            <person name="Keren R."/>
            <person name="Whittaker M."/>
            <person name="Farag I.F."/>
            <person name="Doudna J."/>
            <person name="Cate J.H.D."/>
            <person name="Banfield J.F."/>
        </authorList>
    </citation>
    <scope>NUCLEOTIDE SEQUENCE</scope>
    <source>
        <strain evidence="3">NC_groundwater_191_Ag_S-0.1um_45_8</strain>
    </source>
</reference>
<dbReference type="Gene3D" id="3.40.1480.10">
    <property type="entry name" value="MOFRL domain"/>
    <property type="match status" value="1"/>
</dbReference>